<gene>
    <name evidence="1" type="ORF">METZ01_LOCUS239356</name>
</gene>
<dbReference type="EMBL" id="UINC01061190">
    <property type="protein sequence ID" value="SVB86502.1"/>
    <property type="molecule type" value="Genomic_DNA"/>
</dbReference>
<reference evidence="1" key="1">
    <citation type="submission" date="2018-05" db="EMBL/GenBank/DDBJ databases">
        <authorList>
            <person name="Lanie J.A."/>
            <person name="Ng W.-L."/>
            <person name="Kazmierczak K.M."/>
            <person name="Andrzejewski T.M."/>
            <person name="Davidsen T.M."/>
            <person name="Wayne K.J."/>
            <person name="Tettelin H."/>
            <person name="Glass J.I."/>
            <person name="Rusch D."/>
            <person name="Podicherti R."/>
            <person name="Tsui H.-C.T."/>
            <person name="Winkler M.E."/>
        </authorList>
    </citation>
    <scope>NUCLEOTIDE SEQUENCE</scope>
</reference>
<feature type="non-terminal residue" evidence="1">
    <location>
        <position position="1"/>
    </location>
</feature>
<dbReference type="AlphaFoldDB" id="A0A382HH58"/>
<sequence length="88" mass="9695">SSGTGPRYEIRPLLGLKHRGAQHFTSLLCKMKSKVHHRIAQIPKVWHDTEFQISACYGADDIVDGPDCRWCCNEVGKVTTGNSVADGV</sequence>
<name>A0A382HH58_9ZZZZ</name>
<accession>A0A382HH58</accession>
<organism evidence="1">
    <name type="scientific">marine metagenome</name>
    <dbReference type="NCBI Taxonomy" id="408172"/>
    <lineage>
        <taxon>unclassified sequences</taxon>
        <taxon>metagenomes</taxon>
        <taxon>ecological metagenomes</taxon>
    </lineage>
</organism>
<proteinExistence type="predicted"/>
<protein>
    <submittedName>
        <fullName evidence="1">Uncharacterized protein</fullName>
    </submittedName>
</protein>
<evidence type="ECO:0000313" key="1">
    <source>
        <dbReference type="EMBL" id="SVB86502.1"/>
    </source>
</evidence>